<dbReference type="SMART" id="SM00368">
    <property type="entry name" value="LRR_RI"/>
    <property type="match status" value="4"/>
</dbReference>
<dbReference type="InterPro" id="IPR001611">
    <property type="entry name" value="Leu-rich_rpt"/>
</dbReference>
<dbReference type="SUPFAM" id="SSF52047">
    <property type="entry name" value="RNI-like"/>
    <property type="match status" value="2"/>
</dbReference>
<evidence type="ECO:0008006" key="14">
    <source>
        <dbReference type="Google" id="ProtNLM"/>
    </source>
</evidence>
<evidence type="ECO:0000256" key="1">
    <source>
        <dbReference type="ARBA" id="ARBA00004236"/>
    </source>
</evidence>
<feature type="region of interest" description="Disordered" evidence="9">
    <location>
        <begin position="1280"/>
        <end position="1311"/>
    </location>
</feature>
<feature type="domain" description="CARMIL pleckstrin homology" evidence="11">
    <location>
        <begin position="25"/>
        <end position="123"/>
    </location>
</feature>
<evidence type="ECO:0000256" key="8">
    <source>
        <dbReference type="ARBA" id="ARBA00023136"/>
    </source>
</evidence>
<feature type="compositionally biased region" description="Low complexity" evidence="9">
    <location>
        <begin position="1353"/>
        <end position="1374"/>
    </location>
</feature>
<feature type="compositionally biased region" description="Polar residues" evidence="9">
    <location>
        <begin position="1141"/>
        <end position="1151"/>
    </location>
</feature>
<dbReference type="EMBL" id="CAJPVJ010001224">
    <property type="protein sequence ID" value="CAG2164322.1"/>
    <property type="molecule type" value="Genomic_DNA"/>
</dbReference>
<feature type="compositionally biased region" description="Polar residues" evidence="9">
    <location>
        <begin position="1280"/>
        <end position="1301"/>
    </location>
</feature>
<evidence type="ECO:0000256" key="2">
    <source>
        <dbReference type="ARBA" id="ARBA00004496"/>
    </source>
</evidence>
<dbReference type="InterPro" id="IPR051279">
    <property type="entry name" value="PP1-Reg/Actin-Interact_Protein"/>
</dbReference>
<feature type="compositionally biased region" description="Basic and acidic residues" evidence="9">
    <location>
        <begin position="1327"/>
        <end position="1351"/>
    </location>
</feature>
<dbReference type="GO" id="GO:0034315">
    <property type="term" value="P:regulation of Arp2/3 complex-mediated actin nucleation"/>
    <property type="evidence" value="ECO:0007669"/>
    <property type="project" value="TreeGrafter"/>
</dbReference>
<dbReference type="InterPro" id="IPR032675">
    <property type="entry name" value="LRR_dom_sf"/>
</dbReference>
<keyword evidence="7" id="KW-0677">Repeat</keyword>
<gene>
    <name evidence="12" type="ORF">ONB1V03_LOCUS3878</name>
</gene>
<comment type="similarity">
    <text evidence="3">Belongs to the CARMIL family.</text>
</comment>
<dbReference type="Pfam" id="PF16000">
    <property type="entry name" value="CARMIL_C"/>
    <property type="match status" value="1"/>
</dbReference>
<evidence type="ECO:0000256" key="5">
    <source>
        <dbReference type="ARBA" id="ARBA00022490"/>
    </source>
</evidence>
<dbReference type="Gene3D" id="2.30.29.30">
    <property type="entry name" value="Pleckstrin-homology domain (PH domain)/Phosphotyrosine-binding domain (PTB)"/>
    <property type="match status" value="1"/>
</dbReference>
<dbReference type="Pfam" id="PF13516">
    <property type="entry name" value="LRR_6"/>
    <property type="match status" value="1"/>
</dbReference>
<reference evidence="12" key="1">
    <citation type="submission" date="2020-11" db="EMBL/GenBank/DDBJ databases">
        <authorList>
            <person name="Tran Van P."/>
        </authorList>
    </citation>
    <scope>NUCLEOTIDE SEQUENCE</scope>
</reference>
<feature type="region of interest" description="Disordered" evidence="9">
    <location>
        <begin position="1006"/>
        <end position="1075"/>
    </location>
</feature>
<feature type="region of interest" description="Disordered" evidence="9">
    <location>
        <begin position="1132"/>
        <end position="1151"/>
    </location>
</feature>
<dbReference type="GO" id="GO:0030027">
    <property type="term" value="C:lamellipodium"/>
    <property type="evidence" value="ECO:0007669"/>
    <property type="project" value="TreeGrafter"/>
</dbReference>
<accession>A0A7R9QEQ8</accession>
<dbReference type="GO" id="GO:0005886">
    <property type="term" value="C:plasma membrane"/>
    <property type="evidence" value="ECO:0007669"/>
    <property type="project" value="UniProtKB-SubCell"/>
</dbReference>
<keyword evidence="6" id="KW-0433">Leucine-rich repeat</keyword>
<dbReference type="OrthoDB" id="18598at2759"/>
<dbReference type="Pfam" id="PF17888">
    <property type="entry name" value="Carm_PH"/>
    <property type="match status" value="1"/>
</dbReference>
<keyword evidence="4" id="KW-1003">Cell membrane</keyword>
<dbReference type="GO" id="GO:0016477">
    <property type="term" value="P:cell migration"/>
    <property type="evidence" value="ECO:0007669"/>
    <property type="project" value="TreeGrafter"/>
</dbReference>
<evidence type="ECO:0000256" key="9">
    <source>
        <dbReference type="SAM" id="MobiDB-lite"/>
    </source>
</evidence>
<sequence>MSVKGSLTKELSESVSALLGQSVKISLKCLVKMELKSDKTDNKILAFSACRLFILTAKVSTKIEQTFHYLDINSIESKRKNQLTIGITSENKSYTFYSVDPNNGEEINLMIIQLGTALKTIFPHISLDSFIRRLEVEPSARIQSMIEYNQSVEQRANLNTIENPCGGFSTQYACLCDYFGGVYREEVVWDVDTIYSTHNNTEFSLLDFEHLDPKDFIAIIAALSYNGWFTKFRASNIKVFSGHMMPEVAEQIYNLVKRSTVLEDLYLDNTGLKNDSVNKLFSAILTNSQTAINFIDLSNNLIEDKGLKYLSGFVAKSCQGNTISDDSSNSSVNCVAMKLNKGLTHLNLSRATITSKGVSELSDSLSLNKTIPLSLTYLNLSDNVLKDDVNKLYNFLAKPNNITHLDLSNTECSLETAFGAFLRGCTQKLVHLNLSRNQFSSKKSHKDVNPPPSFKAFFSTTVALKTLNLSANRLPAEALKAMLLGFACNEIATDVRINLSSNDLKSSGATVLEFALGGIRCISGLDLSDNGFDIDVTNVINSISKNKSIKYLSIGKNFNNIKPKHMPRVLESLVHLLQDEDSVLESLSLVDSKLRGDTCLVINALGSNQSLVNIDVTGNLMGLSGAKTLAKALQVNSKLETIYLDRNMIPTMGFVDIAYSLERNYTLKYMPVPVQDVQTAMVKMAERTEAAVTKIQELLRRNHLPQTILKNSRLHSHHMQIDSNVLQMVDKLAVHLSDVLNNGLTNENKKSSESFEVTAKDEEILRAESYLRDASNAKHLLSHLNQKLIYPEINESGRRLSTFSICKPIEVKLIETALELKKTFEAHINGVIASMIETIQEQCPHVIADSDRLQNELHRIFNNTKNSPLLPSLSFFQTCLADSVGALLTTKVEEILQGIAAQICDKVLIEVSDCLSSSHRALTGQETKQSLSQRSSTPDVLRSRTWIEGNCSRESSTEGNLSIEGHADEESTVWLAWLNLATPKQSTQKRQSLYVRRLRPQSVLDGLTSNDIPDLLPKTSDSSNSGLNSIDSSLLTSTSSDKLEHLAKSRPKKPKTRAPTRTPITQTVKIETKEESVVNDESERVEKLDEGLDSFFKKTAAVEVPPKPQAQPRVGLFKKFGVKSDASHLKTIESSKKGTNDETSVSTGAAQTSLLSARIDEVTRSRSSPNLGNKRASQPITVARNNSPGAEEINQILESNERMTSPLPTERSDILAEMRAKQSRRSLAPTPTTPPVASIAATIDSNPLINNANPLQGIKLRATVFGDILKSPNKIQSTANEDIGLSTSYTDTNRSSVGRQSNPPPLKQRPKSVVGLIGAKFELSSNSKEELIDSEPDVKHNSESNKSDKNGAKKSSIFSKSRSNSSSSNSSLQK</sequence>
<proteinExistence type="inferred from homology"/>
<feature type="compositionally biased region" description="Low complexity" evidence="9">
    <location>
        <begin position="1020"/>
        <end position="1040"/>
    </location>
</feature>
<evidence type="ECO:0000256" key="4">
    <source>
        <dbReference type="ARBA" id="ARBA00022475"/>
    </source>
</evidence>
<dbReference type="GO" id="GO:0005737">
    <property type="term" value="C:cytoplasm"/>
    <property type="evidence" value="ECO:0007669"/>
    <property type="project" value="UniProtKB-SubCell"/>
</dbReference>
<dbReference type="PANTHER" id="PTHR24112:SF66">
    <property type="entry name" value="LEUCINE-RICH REPEAT, ISOFORM F"/>
    <property type="match status" value="1"/>
</dbReference>
<dbReference type="InterPro" id="IPR011993">
    <property type="entry name" value="PH-like_dom_sf"/>
</dbReference>
<keyword evidence="8" id="KW-0472">Membrane</keyword>
<comment type="subcellular location">
    <subcellularLocation>
        <location evidence="1">Cell membrane</location>
    </subcellularLocation>
    <subcellularLocation>
        <location evidence="2">Cytoplasm</location>
    </subcellularLocation>
</comment>
<name>A0A7R9QEQ8_9ACAR</name>
<dbReference type="EMBL" id="OC916049">
    <property type="protein sequence ID" value="CAD7642959.1"/>
    <property type="molecule type" value="Genomic_DNA"/>
</dbReference>
<dbReference type="Proteomes" id="UP000728032">
    <property type="component" value="Unassembled WGS sequence"/>
</dbReference>
<feature type="region of interest" description="Disordered" evidence="9">
    <location>
        <begin position="1325"/>
        <end position="1374"/>
    </location>
</feature>
<keyword evidence="13" id="KW-1185">Reference proteome</keyword>
<feature type="domain" description="CARMIL C-terminal" evidence="10">
    <location>
        <begin position="840"/>
        <end position="1101"/>
    </location>
</feature>
<dbReference type="InterPro" id="IPR041245">
    <property type="entry name" value="CARMIL_PH"/>
</dbReference>
<evidence type="ECO:0000256" key="3">
    <source>
        <dbReference type="ARBA" id="ARBA00007298"/>
    </source>
</evidence>
<keyword evidence="5" id="KW-0963">Cytoplasm</keyword>
<evidence type="ECO:0000259" key="11">
    <source>
        <dbReference type="Pfam" id="PF17888"/>
    </source>
</evidence>
<evidence type="ECO:0000313" key="12">
    <source>
        <dbReference type="EMBL" id="CAD7642959.1"/>
    </source>
</evidence>
<evidence type="ECO:0000256" key="7">
    <source>
        <dbReference type="ARBA" id="ARBA00022737"/>
    </source>
</evidence>
<protein>
    <recommendedName>
        <fullName evidence="14">Leucine-rich repeat-containing protein 16A</fullName>
    </recommendedName>
</protein>
<organism evidence="12">
    <name type="scientific">Oppiella nova</name>
    <dbReference type="NCBI Taxonomy" id="334625"/>
    <lineage>
        <taxon>Eukaryota</taxon>
        <taxon>Metazoa</taxon>
        <taxon>Ecdysozoa</taxon>
        <taxon>Arthropoda</taxon>
        <taxon>Chelicerata</taxon>
        <taxon>Arachnida</taxon>
        <taxon>Acari</taxon>
        <taxon>Acariformes</taxon>
        <taxon>Sarcoptiformes</taxon>
        <taxon>Oribatida</taxon>
        <taxon>Brachypylina</taxon>
        <taxon>Oppioidea</taxon>
        <taxon>Oppiidae</taxon>
        <taxon>Oppiella</taxon>
    </lineage>
</organism>
<evidence type="ECO:0000256" key="6">
    <source>
        <dbReference type="ARBA" id="ARBA00022614"/>
    </source>
</evidence>
<dbReference type="InterPro" id="IPR031943">
    <property type="entry name" value="CARMIL_C"/>
</dbReference>
<dbReference type="Gene3D" id="3.80.10.10">
    <property type="entry name" value="Ribonuclease Inhibitor"/>
    <property type="match status" value="1"/>
</dbReference>
<evidence type="ECO:0000313" key="13">
    <source>
        <dbReference type="Proteomes" id="UP000728032"/>
    </source>
</evidence>
<dbReference type="PANTHER" id="PTHR24112">
    <property type="entry name" value="LEUCINE-RICH REPEAT, ISOFORM F-RELATED"/>
    <property type="match status" value="1"/>
</dbReference>
<feature type="compositionally biased region" description="Basic residues" evidence="9">
    <location>
        <begin position="1048"/>
        <end position="1058"/>
    </location>
</feature>
<evidence type="ECO:0000259" key="10">
    <source>
        <dbReference type="Pfam" id="PF16000"/>
    </source>
</evidence>